<dbReference type="PANTHER" id="PTHR33908:SF3">
    <property type="entry name" value="UNDECAPRENYL PHOSPHATE-ALPHA-4-AMINO-4-DEOXY-L-ARABINOSE ARABINOSYL TRANSFERASE"/>
    <property type="match status" value="1"/>
</dbReference>
<proteinExistence type="predicted"/>
<feature type="transmembrane region" description="Helical" evidence="8">
    <location>
        <begin position="305"/>
        <end position="328"/>
    </location>
</feature>
<evidence type="ECO:0000256" key="6">
    <source>
        <dbReference type="ARBA" id="ARBA00022989"/>
    </source>
</evidence>
<accession>A0AA41UEJ7</accession>
<keyword evidence="3 10" id="KW-0328">Glycosyltransferase</keyword>
<feature type="transmembrane region" description="Helical" evidence="8">
    <location>
        <begin position="150"/>
        <end position="171"/>
    </location>
</feature>
<evidence type="ECO:0000256" key="1">
    <source>
        <dbReference type="ARBA" id="ARBA00004651"/>
    </source>
</evidence>
<organism evidence="10 11">
    <name type="scientific">Cryobacterium zhongshanensis</name>
    <dbReference type="NCBI Taxonomy" id="2928153"/>
    <lineage>
        <taxon>Bacteria</taxon>
        <taxon>Bacillati</taxon>
        <taxon>Actinomycetota</taxon>
        <taxon>Actinomycetes</taxon>
        <taxon>Micrococcales</taxon>
        <taxon>Microbacteriaceae</taxon>
        <taxon>Cryobacterium</taxon>
    </lineage>
</organism>
<keyword evidence="6 8" id="KW-1133">Transmembrane helix</keyword>
<feature type="transmembrane region" description="Helical" evidence="8">
    <location>
        <begin position="269"/>
        <end position="293"/>
    </location>
</feature>
<name>A0AA41UEJ7_9MICO</name>
<dbReference type="GO" id="GO:0005886">
    <property type="term" value="C:plasma membrane"/>
    <property type="evidence" value="ECO:0007669"/>
    <property type="project" value="UniProtKB-SubCell"/>
</dbReference>
<keyword evidence="2" id="KW-1003">Cell membrane</keyword>
<feature type="transmembrane region" description="Helical" evidence="8">
    <location>
        <begin position="64"/>
        <end position="87"/>
    </location>
</feature>
<evidence type="ECO:0000256" key="7">
    <source>
        <dbReference type="ARBA" id="ARBA00023136"/>
    </source>
</evidence>
<feature type="transmembrane region" description="Helical" evidence="8">
    <location>
        <begin position="177"/>
        <end position="210"/>
    </location>
</feature>
<evidence type="ECO:0000256" key="4">
    <source>
        <dbReference type="ARBA" id="ARBA00022679"/>
    </source>
</evidence>
<comment type="caution">
    <text evidence="10">The sequence shown here is derived from an EMBL/GenBank/DDBJ whole genome shotgun (WGS) entry which is preliminary data.</text>
</comment>
<evidence type="ECO:0000313" key="11">
    <source>
        <dbReference type="Proteomes" id="UP001165341"/>
    </source>
</evidence>
<feature type="transmembrane region" description="Helical" evidence="8">
    <location>
        <begin position="359"/>
        <end position="377"/>
    </location>
</feature>
<evidence type="ECO:0000259" key="9">
    <source>
        <dbReference type="Pfam" id="PF13231"/>
    </source>
</evidence>
<evidence type="ECO:0000256" key="2">
    <source>
        <dbReference type="ARBA" id="ARBA00022475"/>
    </source>
</evidence>
<dbReference type="EC" id="2.4.-.-" evidence="10"/>
<feature type="transmembrane region" description="Helical" evidence="8">
    <location>
        <begin position="124"/>
        <end position="143"/>
    </location>
</feature>
<dbReference type="GO" id="GO:0009103">
    <property type="term" value="P:lipopolysaccharide biosynthetic process"/>
    <property type="evidence" value="ECO:0007669"/>
    <property type="project" value="UniProtKB-ARBA"/>
</dbReference>
<dbReference type="Pfam" id="PF13231">
    <property type="entry name" value="PMT_2"/>
    <property type="match status" value="1"/>
</dbReference>
<dbReference type="Proteomes" id="UP001165341">
    <property type="component" value="Unassembled WGS sequence"/>
</dbReference>
<feature type="transmembrane region" description="Helical" evidence="8">
    <location>
        <begin position="25"/>
        <end position="44"/>
    </location>
</feature>
<evidence type="ECO:0000256" key="5">
    <source>
        <dbReference type="ARBA" id="ARBA00022692"/>
    </source>
</evidence>
<dbReference type="GO" id="GO:0010041">
    <property type="term" value="P:response to iron(III) ion"/>
    <property type="evidence" value="ECO:0007669"/>
    <property type="project" value="TreeGrafter"/>
</dbReference>
<reference evidence="10" key="1">
    <citation type="submission" date="2022-03" db="EMBL/GenBank/DDBJ databases">
        <title>Cryobacterium sp. nov. strain ZS14-85, isolated from Antarctic soil.</title>
        <authorList>
            <person name="Li J."/>
            <person name="Niu G."/>
        </authorList>
    </citation>
    <scope>NUCLEOTIDE SEQUENCE</scope>
    <source>
        <strain evidence="10">ZS14-85</strain>
    </source>
</reference>
<keyword evidence="11" id="KW-1185">Reference proteome</keyword>
<protein>
    <submittedName>
        <fullName evidence="10">Glycosyltransferase family 39 protein</fullName>
        <ecNumber evidence="10">2.4.-.-</ecNumber>
    </submittedName>
</protein>
<feature type="transmembrane region" description="Helical" evidence="8">
    <location>
        <begin position="222"/>
        <end position="244"/>
    </location>
</feature>
<sequence>MTYLPVTHDPELRPQRRSWPTHRQLAPLHFGVLGLLISLAGSWNPSYWGDEAASVMSAERSLPSLFRMLGTIDAVHGTYYLMLHFWIDLFGASEFSTRLPSAIAIGIATAGTFTLARMLTDTRVAWIAALVFAVLPRVTYMGAEARSTALAAAIAVWLVVLLVHLLRAGAAPRSARIWLWIGFTALFALGIYVFLYIALLVPVLGLAVFLLAPDRARRRGQVIAWTVATVVGLATAAPVLLAGVSQKDQLSFIGRRAQTSVLDAAVNQWFGNVPAALIAWALILLAVALAWFGRGRVPALERNRAAFGVVLAWMLIPSAALLIGTHVVTPMYSLRYLSICTPAAAIALGIALAWVRPRWARITALVLLVAAVVPSYVDQRGPYAKNAGSDWRQAAAIVQAGAHPGDAIVFDESVRPSRKPRLALHLYPASFTGLRDVTLDTAYGDTGSLWDTTQRLTSVLDSLVGTDTVWLVQYSGSSEEKAGTDLRTLQDLGFSVASTATVVHTTITELTR</sequence>
<dbReference type="PANTHER" id="PTHR33908">
    <property type="entry name" value="MANNOSYLTRANSFERASE YKCB-RELATED"/>
    <property type="match status" value="1"/>
</dbReference>
<keyword evidence="4 10" id="KW-0808">Transferase</keyword>
<keyword evidence="5 8" id="KW-0812">Transmembrane</keyword>
<dbReference type="InterPro" id="IPR038731">
    <property type="entry name" value="RgtA/B/C-like"/>
</dbReference>
<dbReference type="InterPro" id="IPR050297">
    <property type="entry name" value="LipidA_mod_glycosyltrf_83"/>
</dbReference>
<gene>
    <name evidence="10" type="ORF">MQH31_04610</name>
</gene>
<dbReference type="RefSeq" id="WP_243011100.1">
    <property type="nucleotide sequence ID" value="NZ_JALGAR010000001.1"/>
</dbReference>
<dbReference type="EMBL" id="JALGAR010000001">
    <property type="protein sequence ID" value="MCI4657095.1"/>
    <property type="molecule type" value="Genomic_DNA"/>
</dbReference>
<evidence type="ECO:0000313" key="10">
    <source>
        <dbReference type="EMBL" id="MCI4657095.1"/>
    </source>
</evidence>
<keyword evidence="7 8" id="KW-0472">Membrane</keyword>
<evidence type="ECO:0000256" key="3">
    <source>
        <dbReference type="ARBA" id="ARBA00022676"/>
    </source>
</evidence>
<comment type="subcellular location">
    <subcellularLocation>
        <location evidence="1">Cell membrane</location>
        <topology evidence="1">Multi-pass membrane protein</topology>
    </subcellularLocation>
</comment>
<feature type="transmembrane region" description="Helical" evidence="8">
    <location>
        <begin position="334"/>
        <end position="354"/>
    </location>
</feature>
<dbReference type="GO" id="GO:0016763">
    <property type="term" value="F:pentosyltransferase activity"/>
    <property type="evidence" value="ECO:0007669"/>
    <property type="project" value="TreeGrafter"/>
</dbReference>
<evidence type="ECO:0000256" key="8">
    <source>
        <dbReference type="SAM" id="Phobius"/>
    </source>
</evidence>
<feature type="transmembrane region" description="Helical" evidence="8">
    <location>
        <begin position="99"/>
        <end position="118"/>
    </location>
</feature>
<feature type="domain" description="Glycosyltransferase RgtA/B/C/D-like" evidence="9">
    <location>
        <begin position="81"/>
        <end position="240"/>
    </location>
</feature>
<dbReference type="AlphaFoldDB" id="A0AA41UEJ7"/>